<dbReference type="VEuPathDB" id="PlasmoDB:PVLDE_0400040"/>
<name>A0A6V7T9K2_PLAVN</name>
<keyword evidence="1" id="KW-0812">Transmembrane</keyword>
<dbReference type="EMBL" id="LR865434">
    <property type="protein sequence ID" value="CAD2110818.1"/>
    <property type="molecule type" value="Genomic_DNA"/>
</dbReference>
<gene>
    <name evidence="2" type="ORF">PVSEL_1300120</name>
</gene>
<evidence type="ECO:0000313" key="2">
    <source>
        <dbReference type="EMBL" id="CAD2110818.1"/>
    </source>
</evidence>
<proteinExistence type="predicted"/>
<evidence type="ECO:0000313" key="3">
    <source>
        <dbReference type="Proteomes" id="UP000515697"/>
    </source>
</evidence>
<dbReference type="Pfam" id="PF06022">
    <property type="entry name" value="Cir_Bir_Yir"/>
    <property type="match status" value="1"/>
</dbReference>
<feature type="transmembrane region" description="Helical" evidence="1">
    <location>
        <begin position="255"/>
        <end position="276"/>
    </location>
</feature>
<dbReference type="AlphaFoldDB" id="A0A6V7T9K2"/>
<keyword evidence="1" id="KW-0472">Membrane</keyword>
<dbReference type="InterPro" id="IPR006477">
    <property type="entry name" value="Yir_bir_cir"/>
</dbReference>
<evidence type="ECO:0000256" key="1">
    <source>
        <dbReference type="SAM" id="Phobius"/>
    </source>
</evidence>
<dbReference type="NCBIfam" id="TIGR01590">
    <property type="entry name" value="yir-bir-cir_Pla"/>
    <property type="match status" value="1"/>
</dbReference>
<accession>A0A6V7T9K2</accession>
<dbReference type="VEuPathDB" id="PlasmoDB:PVVCY_0201620"/>
<protein>
    <submittedName>
        <fullName evidence="2">CIR protein PIR protein</fullName>
    </submittedName>
</protein>
<reference evidence="2 3" key="1">
    <citation type="submission" date="2020-08" db="EMBL/GenBank/DDBJ databases">
        <authorList>
            <person name="Ramaprasad A."/>
        </authorList>
    </citation>
    <scope>NUCLEOTIDE SEQUENCE [LARGE SCALE GENOMIC DNA]</scope>
</reference>
<sequence>MSKQVCKAIQFTDVNLKFNSKSQNYTLSGGGFDDYCPPVEGSGTDKCNNDDQKVSSAFIGFINMLISNNDKENIERDKLAEYAILWLSYKLNQKTQNNGIKLNDFYTNHIKTHAHYNKKITNCNDNTTNKEFIDKKQYLMNMDIKYISNFYEAFDILCKIYNTYNENSKDCTNFSENAKEFAQKYNKLNEGSNNKSNSYKNLLYSLSTDYNNLKKYLSGNCSEPSDISSFPEIKIAPGPFEIFEATSSSSIASKLIPVLLIFSAIPVFLGIAYKYSLFGFDKRLHRQYLREKIKKIKKKMNHYI</sequence>
<keyword evidence="1" id="KW-1133">Transmembrane helix</keyword>
<organism evidence="2 3">
    <name type="scientific">Plasmodium vinckei</name>
    <dbReference type="NCBI Taxonomy" id="5860"/>
    <lineage>
        <taxon>Eukaryota</taxon>
        <taxon>Sar</taxon>
        <taxon>Alveolata</taxon>
        <taxon>Apicomplexa</taxon>
        <taxon>Aconoidasida</taxon>
        <taxon>Haemosporida</taxon>
        <taxon>Plasmodiidae</taxon>
        <taxon>Plasmodium</taxon>
        <taxon>Plasmodium (Vinckeia)</taxon>
    </lineage>
</organism>
<dbReference type="VEuPathDB" id="PlasmoDB:PVBDA_1104820"/>
<dbReference type="VEuPathDB" id="PlasmoDB:PVSEL_1300120"/>
<dbReference type="Proteomes" id="UP000515697">
    <property type="component" value="Chromosome PVSEL_13"/>
</dbReference>
<dbReference type="VEuPathDB" id="PlasmoDB:PVPCR_1300300"/>